<keyword evidence="4" id="KW-1185">Reference proteome</keyword>
<dbReference type="CDD" id="cd18809">
    <property type="entry name" value="SF1_C_RecD"/>
    <property type="match status" value="1"/>
</dbReference>
<dbReference type="InterPro" id="IPR027417">
    <property type="entry name" value="P-loop_NTPase"/>
</dbReference>
<dbReference type="Pfam" id="PF13604">
    <property type="entry name" value="AAA_30"/>
    <property type="match status" value="1"/>
</dbReference>
<evidence type="ECO:0000313" key="3">
    <source>
        <dbReference type="EMBL" id="KGI79308.1"/>
    </source>
</evidence>
<comment type="caution">
    <text evidence="3">The sequence shown here is derived from an EMBL/GenBank/DDBJ whole genome shotgun (WGS) entry which is preliminary data.</text>
</comment>
<feature type="compositionally biased region" description="Basic and acidic residues" evidence="2">
    <location>
        <begin position="767"/>
        <end position="777"/>
    </location>
</feature>
<dbReference type="Gene3D" id="3.40.50.300">
    <property type="entry name" value="P-loop containing nucleotide triphosphate hydrolases"/>
    <property type="match status" value="2"/>
</dbReference>
<feature type="region of interest" description="Disordered" evidence="2">
    <location>
        <begin position="821"/>
        <end position="857"/>
    </location>
</feature>
<dbReference type="Proteomes" id="UP000029737">
    <property type="component" value="Unassembled WGS sequence"/>
</dbReference>
<evidence type="ECO:0000256" key="2">
    <source>
        <dbReference type="SAM" id="MobiDB-lite"/>
    </source>
</evidence>
<gene>
    <name evidence="3" type="ORF">IL38_24290</name>
</gene>
<feature type="compositionally biased region" description="Basic and acidic residues" evidence="2">
    <location>
        <begin position="914"/>
        <end position="947"/>
    </location>
</feature>
<sequence length="1020" mass="113636">MSDDQRSAVLGVLTSGRAGDVLIGPAGAGKSRTVGTLNILWQREWGGRVFGLATSQRATQVLAEDGIDALNTTRFLQRFGADEHGRSRDQVRPGDLIVVDESGMSTTSELDRISRIVEAGGGKLLYTGDHEQLDAVGAGGMLRHLATENGSLELEQIHRFRSPWERDASIRLRSGDVSVLDEYQDRGRIHGGTAEEMQSAALRGYLADTLDGREALLVVGSNLEAAELSARVRTELARLGRIDTRVLGRLSDGNPVSRGDVIQTRKNEHRLAVSDGSMVVNRETYTVRGWTESGTLQVARADGALAYLTEEYLHEHTTLAYASTVHAAQGRTVDTAHTLLDSATGRDAAYVAMTRGRENNQAYVVAERDPDEHEPDALRSTAHEVFADVLSTEEPERTAVAELRDGLAEAESLAMLGTQWDLVESEYSRDRYTDHLAELLGAAQMDAVLGEHGYQRLMRTVREAELAGHSSESVLREAVEARELDTADSVSDVLRHRIRMMLPDREPDQQVDPTDWTTYTGATPGTIGQFTVELAHAATTRQAELGRQAAENLPEWAVQHLGQPPEHPEQRAEWERRAGIAAAYRELRSIPQQHTSLGPAPSREQEFHHTLWRHAHAALGYPEQDLDIKRASNDELREMRRAWHREQTWAPYYVAEELQQAYTLAEQYRQDAVLHRAELDTLDAGSPAVEQAREQIDRAERLATAYQERAHQLEEIHAERAAWREATDPTRARAELAGAELEQRNASLWPESRPEPEQLGLFEVTTDHQEPTQEHTTAEPGPETAVDVKEPVTETGVDDDPVDRVRWWQRWAAKLGLVRDENPTSEVQPETPEPELVVATEPTSEESQAELGRQGAEVDEDQLALFDVEPELSDVIAAEPVHSQERDQVDDLHATLAEARRQARAVEQQRLARHAAEQERAARHARETAAEIAETERKRRDDAERAVDGAPAPQREQEQQTVEAEPELELSPQQPHPVDLARQGFPNSIQQDLAKRRKSPESGPGMPQNQRDDRTHGPER</sequence>
<feature type="region of interest" description="Disordered" evidence="2">
    <location>
        <begin position="900"/>
        <end position="1020"/>
    </location>
</feature>
<accession>A0ABR4WYL7</accession>
<keyword evidence="1" id="KW-0175">Coiled coil</keyword>
<feature type="coiled-coil region" evidence="1">
    <location>
        <begin position="689"/>
        <end position="716"/>
    </location>
</feature>
<feature type="region of interest" description="Disordered" evidence="2">
    <location>
        <begin position="767"/>
        <end position="798"/>
    </location>
</feature>
<dbReference type="RefSeq" id="WP_192827214.1">
    <property type="nucleotide sequence ID" value="NZ_KN214182.1"/>
</dbReference>
<organism evidence="3 4">
    <name type="scientific">Actinopolyspora erythraea</name>
    <dbReference type="NCBI Taxonomy" id="414996"/>
    <lineage>
        <taxon>Bacteria</taxon>
        <taxon>Bacillati</taxon>
        <taxon>Actinomycetota</taxon>
        <taxon>Actinomycetes</taxon>
        <taxon>Actinopolysporales</taxon>
        <taxon>Actinopolysporaceae</taxon>
        <taxon>Actinopolyspora</taxon>
    </lineage>
</organism>
<evidence type="ECO:0000313" key="4">
    <source>
        <dbReference type="Proteomes" id="UP000029737"/>
    </source>
</evidence>
<evidence type="ECO:0000256" key="1">
    <source>
        <dbReference type="SAM" id="Coils"/>
    </source>
</evidence>
<feature type="compositionally biased region" description="Basic and acidic residues" evidence="2">
    <location>
        <begin position="1010"/>
        <end position="1020"/>
    </location>
</feature>
<dbReference type="EMBL" id="JPMV01000051">
    <property type="protein sequence ID" value="KGI79308.1"/>
    <property type="molecule type" value="Genomic_DNA"/>
</dbReference>
<protein>
    <recommendedName>
        <fullName evidence="5">TrwC relaxase domain-containing protein</fullName>
    </recommendedName>
</protein>
<dbReference type="SUPFAM" id="SSF52540">
    <property type="entry name" value="P-loop containing nucleoside triphosphate hydrolases"/>
    <property type="match status" value="2"/>
</dbReference>
<evidence type="ECO:0008006" key="5">
    <source>
        <dbReference type="Google" id="ProtNLM"/>
    </source>
</evidence>
<proteinExistence type="predicted"/>
<reference evidence="3 4" key="1">
    <citation type="journal article" date="2014" name="PLoS ONE">
        <title>Identification and Characterization of a New Erythromycin Biosynthetic Gene Cluster in Actinopolyspora erythraea YIM90600, a Novel Erythronolide-Producing Halophilic Actinomycete Isolated from Salt Field.</title>
        <authorList>
            <person name="Chen D."/>
            <person name="Feng J."/>
            <person name="Huang L."/>
            <person name="Zhang Q."/>
            <person name="Wu J."/>
            <person name="Zhu X."/>
            <person name="Duan Y."/>
            <person name="Xu Z."/>
        </authorList>
    </citation>
    <scope>NUCLEOTIDE SEQUENCE [LARGE SCALE GENOMIC DNA]</scope>
    <source>
        <strain evidence="3 4">YIM90600</strain>
    </source>
</reference>
<name>A0ABR4WYL7_9ACTN</name>